<dbReference type="Gene3D" id="2.10.25.10">
    <property type="entry name" value="Laminin"/>
    <property type="match status" value="2"/>
</dbReference>
<dbReference type="AlphaFoldDB" id="A0AAV6TKA8"/>
<keyword evidence="5" id="KW-1185">Reference proteome</keyword>
<dbReference type="InterPro" id="IPR000742">
    <property type="entry name" value="EGF"/>
</dbReference>
<gene>
    <name evidence="4" type="ORF">JTE90_027641</name>
</gene>
<comment type="caution">
    <text evidence="1">Lacks conserved residue(s) required for the propagation of feature annotation.</text>
</comment>
<dbReference type="SMART" id="SM00181">
    <property type="entry name" value="EGF"/>
    <property type="match status" value="2"/>
</dbReference>
<feature type="domain" description="EGF-like" evidence="3">
    <location>
        <begin position="84"/>
        <end position="122"/>
    </location>
</feature>
<comment type="caution">
    <text evidence="4">The sequence shown here is derived from an EMBL/GenBank/DDBJ whole genome shotgun (WGS) entry which is preliminary data.</text>
</comment>
<keyword evidence="1" id="KW-0245">EGF-like domain</keyword>
<feature type="signal peptide" evidence="2">
    <location>
        <begin position="1"/>
        <end position="18"/>
    </location>
</feature>
<organism evidence="4 5">
    <name type="scientific">Oedothorax gibbosus</name>
    <dbReference type="NCBI Taxonomy" id="931172"/>
    <lineage>
        <taxon>Eukaryota</taxon>
        <taxon>Metazoa</taxon>
        <taxon>Ecdysozoa</taxon>
        <taxon>Arthropoda</taxon>
        <taxon>Chelicerata</taxon>
        <taxon>Arachnida</taxon>
        <taxon>Araneae</taxon>
        <taxon>Araneomorphae</taxon>
        <taxon>Entelegynae</taxon>
        <taxon>Araneoidea</taxon>
        <taxon>Linyphiidae</taxon>
        <taxon>Erigoninae</taxon>
        <taxon>Oedothorax</taxon>
    </lineage>
</organism>
<protein>
    <recommendedName>
        <fullName evidence="3">EGF-like domain-containing protein</fullName>
    </recommendedName>
</protein>
<reference evidence="4 5" key="1">
    <citation type="journal article" date="2022" name="Nat. Ecol. Evol.">
        <title>A masculinizing supergene underlies an exaggerated male reproductive morph in a spider.</title>
        <authorList>
            <person name="Hendrickx F."/>
            <person name="De Corte Z."/>
            <person name="Sonet G."/>
            <person name="Van Belleghem S.M."/>
            <person name="Kostlbacher S."/>
            <person name="Vangestel C."/>
        </authorList>
    </citation>
    <scope>NUCLEOTIDE SEQUENCE [LARGE SCALE GENOMIC DNA]</scope>
    <source>
        <strain evidence="4">W744_W776</strain>
    </source>
</reference>
<dbReference type="Proteomes" id="UP000827092">
    <property type="component" value="Unassembled WGS sequence"/>
</dbReference>
<name>A0AAV6TKA8_9ARAC</name>
<feature type="domain" description="EGF-like" evidence="3">
    <location>
        <begin position="49"/>
        <end position="83"/>
    </location>
</feature>
<proteinExistence type="predicted"/>
<keyword evidence="2" id="KW-0732">Signal</keyword>
<dbReference type="SUPFAM" id="SSF57196">
    <property type="entry name" value="EGF/Laminin"/>
    <property type="match status" value="1"/>
</dbReference>
<dbReference type="PROSITE" id="PS00022">
    <property type="entry name" value="EGF_1"/>
    <property type="match status" value="2"/>
</dbReference>
<evidence type="ECO:0000313" key="4">
    <source>
        <dbReference type="EMBL" id="KAG8172153.1"/>
    </source>
</evidence>
<dbReference type="CDD" id="cd00054">
    <property type="entry name" value="EGF_CA"/>
    <property type="match status" value="1"/>
</dbReference>
<dbReference type="PROSITE" id="PS01186">
    <property type="entry name" value="EGF_2"/>
    <property type="match status" value="1"/>
</dbReference>
<evidence type="ECO:0000259" key="3">
    <source>
        <dbReference type="PROSITE" id="PS50026"/>
    </source>
</evidence>
<evidence type="ECO:0000256" key="1">
    <source>
        <dbReference type="PROSITE-ProRule" id="PRU00076"/>
    </source>
</evidence>
<dbReference type="EMBL" id="JAFNEN010003039">
    <property type="protein sequence ID" value="KAG8172153.1"/>
    <property type="molecule type" value="Genomic_DNA"/>
</dbReference>
<evidence type="ECO:0000313" key="5">
    <source>
        <dbReference type="Proteomes" id="UP000827092"/>
    </source>
</evidence>
<feature type="disulfide bond" evidence="1">
    <location>
        <begin position="112"/>
        <end position="121"/>
    </location>
</feature>
<dbReference type="PROSITE" id="PS50026">
    <property type="entry name" value="EGF_3"/>
    <property type="match status" value="2"/>
</dbReference>
<sequence length="145" mass="15818">MKWALVLALVLCCGSTRGETENDSIESLDKLTEQLEQELLFRPRTLLANKHKCGEIECQNGAIECTGDGKCQCPKGYTGDDCSQVGTCDLKNDNCKNGGKCEDQDGQTFCTCAKGLTGDLCEFFTPVSVTNLETSLVEYENRVAN</sequence>
<evidence type="ECO:0000256" key="2">
    <source>
        <dbReference type="SAM" id="SignalP"/>
    </source>
</evidence>
<feature type="chain" id="PRO_5043428648" description="EGF-like domain-containing protein" evidence="2">
    <location>
        <begin position="19"/>
        <end position="145"/>
    </location>
</feature>
<feature type="disulfide bond" evidence="1">
    <location>
        <begin position="73"/>
        <end position="82"/>
    </location>
</feature>
<keyword evidence="1" id="KW-1015">Disulfide bond</keyword>
<accession>A0AAV6TKA8</accession>